<dbReference type="AlphaFoldDB" id="A0AAE0UFV3"/>
<dbReference type="Proteomes" id="UP001281003">
    <property type="component" value="Unassembled WGS sequence"/>
</dbReference>
<sequence>MESLAVFCALMGRRCWILLERKVLSAGASVLILSTASAPDCSMTTGRRCARDAHAFSRPPADRARAKLKVKVKVRRGAFESHLLWLLNVCGWCPRGWTNTRLSRQLAVLSGSGYNAILHGYLHRGLVGQLNFDSPAVAEAGN</sequence>
<evidence type="ECO:0000313" key="2">
    <source>
        <dbReference type="Proteomes" id="UP001281003"/>
    </source>
</evidence>
<name>A0AAE0UFV3_SORBR</name>
<accession>A0AAE0UFV3</accession>
<proteinExistence type="predicted"/>
<reference evidence="1" key="2">
    <citation type="submission" date="2023-07" db="EMBL/GenBank/DDBJ databases">
        <authorList>
            <consortium name="Lawrence Berkeley National Laboratory"/>
            <person name="Haridas S."/>
            <person name="Hensen N."/>
            <person name="Bonometti L."/>
            <person name="Westerberg I."/>
            <person name="Brannstrom I.O."/>
            <person name="Guillou S."/>
            <person name="Cros-Aarteil S."/>
            <person name="Calhoun S."/>
            <person name="Kuo A."/>
            <person name="Mondo S."/>
            <person name="Pangilinan J."/>
            <person name="Riley R."/>
            <person name="LaButti K."/>
            <person name="Andreopoulos B."/>
            <person name="Lipzen A."/>
            <person name="Chen C."/>
            <person name="Yanf M."/>
            <person name="Daum C."/>
            <person name="Ng V."/>
            <person name="Clum A."/>
            <person name="Steindorff A."/>
            <person name="Ohm R."/>
            <person name="Martin F."/>
            <person name="Silar P."/>
            <person name="Natvig D."/>
            <person name="Lalanne C."/>
            <person name="Gautier V."/>
            <person name="Ament-velasquez S.L."/>
            <person name="Kruys A."/>
            <person name="Hutchinson M.I."/>
            <person name="Powell A.J."/>
            <person name="Barry K."/>
            <person name="Miller A.N."/>
            <person name="Grigoriev I.V."/>
            <person name="Debuchy R."/>
            <person name="Gladieux P."/>
            <person name="Thoren M.H."/>
            <person name="Johannesson H."/>
        </authorList>
    </citation>
    <scope>NUCLEOTIDE SEQUENCE</scope>
    <source>
        <strain evidence="1">FGSC 1904</strain>
    </source>
</reference>
<comment type="caution">
    <text evidence="1">The sequence shown here is derived from an EMBL/GenBank/DDBJ whole genome shotgun (WGS) entry which is preliminary data.</text>
</comment>
<keyword evidence="2" id="KW-1185">Reference proteome</keyword>
<evidence type="ECO:0000313" key="1">
    <source>
        <dbReference type="EMBL" id="KAK3402503.1"/>
    </source>
</evidence>
<reference evidence="1" key="1">
    <citation type="journal article" date="2023" name="Mol. Phylogenet. Evol.">
        <title>Genome-scale phylogeny and comparative genomics of the fungal order Sordariales.</title>
        <authorList>
            <person name="Hensen N."/>
            <person name="Bonometti L."/>
            <person name="Westerberg I."/>
            <person name="Brannstrom I.O."/>
            <person name="Guillou S."/>
            <person name="Cros-Aarteil S."/>
            <person name="Calhoun S."/>
            <person name="Haridas S."/>
            <person name="Kuo A."/>
            <person name="Mondo S."/>
            <person name="Pangilinan J."/>
            <person name="Riley R."/>
            <person name="LaButti K."/>
            <person name="Andreopoulos B."/>
            <person name="Lipzen A."/>
            <person name="Chen C."/>
            <person name="Yan M."/>
            <person name="Daum C."/>
            <person name="Ng V."/>
            <person name="Clum A."/>
            <person name="Steindorff A."/>
            <person name="Ohm R.A."/>
            <person name="Martin F."/>
            <person name="Silar P."/>
            <person name="Natvig D.O."/>
            <person name="Lalanne C."/>
            <person name="Gautier V."/>
            <person name="Ament-Velasquez S.L."/>
            <person name="Kruys A."/>
            <person name="Hutchinson M.I."/>
            <person name="Powell A.J."/>
            <person name="Barry K."/>
            <person name="Miller A.N."/>
            <person name="Grigoriev I.V."/>
            <person name="Debuchy R."/>
            <person name="Gladieux P."/>
            <person name="Hiltunen Thoren M."/>
            <person name="Johannesson H."/>
        </authorList>
    </citation>
    <scope>NUCLEOTIDE SEQUENCE</scope>
    <source>
        <strain evidence="1">FGSC 1904</strain>
    </source>
</reference>
<dbReference type="EMBL" id="JAUTDP010000001">
    <property type="protein sequence ID" value="KAK3402503.1"/>
    <property type="molecule type" value="Genomic_DNA"/>
</dbReference>
<protein>
    <submittedName>
        <fullName evidence="1">Uncharacterized protein</fullName>
    </submittedName>
</protein>
<gene>
    <name evidence="1" type="ORF">B0T20DRAFT_388214</name>
</gene>
<organism evidence="1 2">
    <name type="scientific">Sordaria brevicollis</name>
    <dbReference type="NCBI Taxonomy" id="83679"/>
    <lineage>
        <taxon>Eukaryota</taxon>
        <taxon>Fungi</taxon>
        <taxon>Dikarya</taxon>
        <taxon>Ascomycota</taxon>
        <taxon>Pezizomycotina</taxon>
        <taxon>Sordariomycetes</taxon>
        <taxon>Sordariomycetidae</taxon>
        <taxon>Sordariales</taxon>
        <taxon>Sordariaceae</taxon>
        <taxon>Sordaria</taxon>
    </lineage>
</organism>